<dbReference type="AlphaFoldDB" id="A0A0P1FYA9"/>
<dbReference type="Proteomes" id="UP000051086">
    <property type="component" value="Unassembled WGS sequence"/>
</dbReference>
<dbReference type="SUPFAM" id="SSF53474">
    <property type="entry name" value="alpha/beta-Hydrolases"/>
    <property type="match status" value="1"/>
</dbReference>
<dbReference type="InterPro" id="IPR029058">
    <property type="entry name" value="AB_hydrolase_fold"/>
</dbReference>
<name>A0A0P1FYA9_9RHOB</name>
<gene>
    <name evidence="3" type="primary">bioH_2</name>
    <name evidence="2" type="ORF">TL5118_03239</name>
    <name evidence="3" type="ORF">TL5120_04021</name>
</gene>
<dbReference type="Proteomes" id="UP000051887">
    <property type="component" value="Unassembled WGS sequence"/>
</dbReference>
<dbReference type="EMBL" id="CYSC01000044">
    <property type="protein sequence ID" value="CUH74202.1"/>
    <property type="molecule type" value="Genomic_DNA"/>
</dbReference>
<evidence type="ECO:0000313" key="2">
    <source>
        <dbReference type="EMBL" id="CUH69280.1"/>
    </source>
</evidence>
<evidence type="ECO:0000313" key="5">
    <source>
        <dbReference type="Proteomes" id="UP000051887"/>
    </source>
</evidence>
<dbReference type="Gene3D" id="3.40.50.1820">
    <property type="entry name" value="alpha/beta hydrolase"/>
    <property type="match status" value="1"/>
</dbReference>
<dbReference type="EC" id="3.1.1.85" evidence="3"/>
<evidence type="ECO:0000313" key="3">
    <source>
        <dbReference type="EMBL" id="CUH74202.1"/>
    </source>
</evidence>
<feature type="domain" description="AB hydrolase-1" evidence="1">
    <location>
        <begin position="18"/>
        <end position="235"/>
    </location>
</feature>
<dbReference type="OrthoDB" id="9804723at2"/>
<dbReference type="Pfam" id="PF12697">
    <property type="entry name" value="Abhydrolase_6"/>
    <property type="match status" value="1"/>
</dbReference>
<dbReference type="InterPro" id="IPR000073">
    <property type="entry name" value="AB_hydrolase_1"/>
</dbReference>
<evidence type="ECO:0000259" key="1">
    <source>
        <dbReference type="Pfam" id="PF12697"/>
    </source>
</evidence>
<dbReference type="PANTHER" id="PTHR43194:SF2">
    <property type="entry name" value="PEROXISOMAL MEMBRANE PROTEIN LPX1"/>
    <property type="match status" value="1"/>
</dbReference>
<dbReference type="PRINTS" id="PR00111">
    <property type="entry name" value="ABHYDROLASE"/>
</dbReference>
<organism evidence="3 5">
    <name type="scientific">Thalassovita autumnalis</name>
    <dbReference type="NCBI Taxonomy" id="2072972"/>
    <lineage>
        <taxon>Bacteria</taxon>
        <taxon>Pseudomonadati</taxon>
        <taxon>Pseudomonadota</taxon>
        <taxon>Alphaproteobacteria</taxon>
        <taxon>Rhodobacterales</taxon>
        <taxon>Roseobacteraceae</taxon>
        <taxon>Thalassovita</taxon>
    </lineage>
</organism>
<evidence type="ECO:0000313" key="4">
    <source>
        <dbReference type="Proteomes" id="UP000051086"/>
    </source>
</evidence>
<dbReference type="EMBL" id="CYSB01000039">
    <property type="protein sequence ID" value="CUH69280.1"/>
    <property type="molecule type" value="Genomic_DNA"/>
</dbReference>
<keyword evidence="4" id="KW-1185">Reference proteome</keyword>
<dbReference type="GO" id="GO:0090499">
    <property type="term" value="F:pimelyl-[acyl-carrier protein] methyl ester esterase activity"/>
    <property type="evidence" value="ECO:0007669"/>
    <property type="project" value="UniProtKB-EC"/>
</dbReference>
<dbReference type="RefSeq" id="WP_058245450.1">
    <property type="nucleotide sequence ID" value="NZ_CYSB01000039.1"/>
</dbReference>
<accession>A0A0P1FYA9</accession>
<reference evidence="3 5" key="1">
    <citation type="submission" date="2015-09" db="EMBL/GenBank/DDBJ databases">
        <authorList>
            <consortium name="Swine Surveillance"/>
        </authorList>
    </citation>
    <scope>NUCLEOTIDE SEQUENCE [LARGE SCALE GENOMIC DNA]</scope>
    <source>
        <strain evidence="3 5">5120</strain>
    </source>
</reference>
<dbReference type="InterPro" id="IPR050228">
    <property type="entry name" value="Carboxylesterase_BioH"/>
</dbReference>
<dbReference type="PANTHER" id="PTHR43194">
    <property type="entry name" value="HYDROLASE ALPHA/BETA FOLD FAMILY"/>
    <property type="match status" value="1"/>
</dbReference>
<keyword evidence="3" id="KW-0378">Hydrolase</keyword>
<reference evidence="2 4" key="2">
    <citation type="submission" date="2015-09" db="EMBL/GenBank/DDBJ databases">
        <authorList>
            <person name="Rodrigo-Torres L."/>
            <person name="Arahal D.R."/>
        </authorList>
    </citation>
    <scope>NUCLEOTIDE SEQUENCE [LARGE SCALE GENOMIC DNA]</scope>
    <source>
        <strain evidence="2 4">CECT 5118</strain>
    </source>
</reference>
<sequence length="245" mass="25910">MIHCSMAHSGAMAGLAAGLADMLSMTAFDLPGHGRSGDWDGSVPLQRQTVDMALDFLDGPTDLIGHSFGGTVALRLACERPDLVRSLTLIEPVFFAAAYADHPGLLEQHGAEMGAVADAIEAGDRETAARLFLREWGNGMRWADLPEQMRQKAMEQIHLITAAHDEIGLDSAGVLSSGAVDRLKVPTLMIAGANSPHYVEKINTALARRIDGAISEVIDGAGHMVAISHAPQVAAVMRPFLAAQG</sequence>
<protein>
    <submittedName>
        <fullName evidence="3">Pimelyl-[acyl-carrier protein] methyl ester esterase</fullName>
        <ecNumber evidence="3">3.1.1.85</ecNumber>
    </submittedName>
</protein>
<proteinExistence type="predicted"/>